<feature type="chain" id="PRO_5010255164" evidence="1">
    <location>
        <begin position="26"/>
        <end position="279"/>
    </location>
</feature>
<proteinExistence type="predicted"/>
<dbReference type="RefSeq" id="WP_071360401.1">
    <property type="nucleotide sequence ID" value="NZ_JRYB01000001.1"/>
</dbReference>
<organism evidence="2 3">
    <name type="scientific">Massilia timonae</name>
    <dbReference type="NCBI Taxonomy" id="47229"/>
    <lineage>
        <taxon>Bacteria</taxon>
        <taxon>Pseudomonadati</taxon>
        <taxon>Pseudomonadota</taxon>
        <taxon>Betaproteobacteria</taxon>
        <taxon>Burkholderiales</taxon>
        <taxon>Oxalobacteraceae</taxon>
        <taxon>Telluria group</taxon>
        <taxon>Massilia</taxon>
    </lineage>
</organism>
<reference evidence="2 3" key="1">
    <citation type="submission" date="2014-10" db="EMBL/GenBank/DDBJ databases">
        <authorList>
            <person name="Seo M.-J."/>
            <person name="Seok Y.J."/>
            <person name="Cha I.-T."/>
        </authorList>
    </citation>
    <scope>NUCLEOTIDE SEQUENCE [LARGE SCALE GENOMIC DNA]</scope>
    <source>
        <strain evidence="2 3">NEU</strain>
    </source>
</reference>
<evidence type="ECO:0000313" key="3">
    <source>
        <dbReference type="Proteomes" id="UP000180246"/>
    </source>
</evidence>
<evidence type="ECO:0000256" key="1">
    <source>
        <dbReference type="SAM" id="SignalP"/>
    </source>
</evidence>
<keyword evidence="1" id="KW-0732">Signal</keyword>
<evidence type="ECO:0000313" key="2">
    <source>
        <dbReference type="EMBL" id="OIJ42064.1"/>
    </source>
</evidence>
<feature type="signal peptide" evidence="1">
    <location>
        <begin position="1"/>
        <end position="25"/>
    </location>
</feature>
<dbReference type="AlphaFoldDB" id="A0A1S2NBL8"/>
<accession>A0A1S2NBL8</accession>
<protein>
    <submittedName>
        <fullName evidence="2">Uncharacterized protein</fullName>
    </submittedName>
</protein>
<dbReference type="Proteomes" id="UP000180246">
    <property type="component" value="Unassembled WGS sequence"/>
</dbReference>
<sequence>MSRTASPHWKLALPLLGLATLAAFAMPTQAAADGKPRVVRVAAADEPYALVRETSGSFDISGGSDDWDEVRAAQRAIQGEFIWFRADGRGYVIQDPDTVKRARAAWAPLDRLGEMMKVHGKEMEKHGKKMEALGRDMERAAAKPAYMPSERDMREVDDGMQALSKHMDLLSRQMAAARDDAERRIIQQKMAETGKRMSDAGERIGEAYNGPQARQQRASMEDISRQMEIANQPMERLGKRMGELGKEMERESKAADKTVRALIRDARAKGLAKPVPTAS</sequence>
<dbReference type="EMBL" id="JRYB01000001">
    <property type="protein sequence ID" value="OIJ42064.1"/>
    <property type="molecule type" value="Genomic_DNA"/>
</dbReference>
<comment type="caution">
    <text evidence="2">The sequence shown here is derived from an EMBL/GenBank/DDBJ whole genome shotgun (WGS) entry which is preliminary data.</text>
</comment>
<name>A0A1S2NBL8_9BURK</name>
<gene>
    <name evidence="2" type="ORF">LO55_615</name>
</gene>